<feature type="domain" description="NADH:ubiquinone oxidoreductase intermediate-associated protein 30" evidence="2">
    <location>
        <begin position="45"/>
        <end position="129"/>
    </location>
</feature>
<name>A0A061H7V6_9BASI</name>
<dbReference type="Proteomes" id="UP000053664">
    <property type="component" value="Unassembled WGS sequence"/>
</dbReference>
<dbReference type="AlphaFoldDB" id="A0A061H7V6"/>
<dbReference type="GeneID" id="19317641"/>
<dbReference type="HOGENOM" id="CLU_059028_1_1_1"/>
<dbReference type="PANTHER" id="PTHR13194:SF18">
    <property type="entry name" value="COMPLEX I INTERMEDIATE-ASSOCIATED PROTEIN 30, MITOCHONDRIAL"/>
    <property type="match status" value="1"/>
</dbReference>
<evidence type="ECO:0000313" key="4">
    <source>
        <dbReference type="Proteomes" id="UP000053664"/>
    </source>
</evidence>
<accession>A0A061H7V6</accession>
<organism evidence="3 4">
    <name type="scientific">Pseudozyma flocculosa PF-1</name>
    <dbReference type="NCBI Taxonomy" id="1277687"/>
    <lineage>
        <taxon>Eukaryota</taxon>
        <taxon>Fungi</taxon>
        <taxon>Dikarya</taxon>
        <taxon>Basidiomycota</taxon>
        <taxon>Ustilaginomycotina</taxon>
        <taxon>Ustilaginomycetes</taxon>
        <taxon>Ustilaginales</taxon>
        <taxon>Ustilaginaceae</taxon>
        <taxon>Pseudozyma</taxon>
    </lineage>
</organism>
<feature type="region of interest" description="Disordered" evidence="1">
    <location>
        <begin position="141"/>
        <end position="173"/>
    </location>
</feature>
<dbReference type="KEGG" id="pfp:PFL1_03532"/>
<evidence type="ECO:0000259" key="2">
    <source>
        <dbReference type="Pfam" id="PF08547"/>
    </source>
</evidence>
<dbReference type="RefSeq" id="XP_007879243.1">
    <property type="nucleotide sequence ID" value="XM_007881052.1"/>
</dbReference>
<evidence type="ECO:0000313" key="3">
    <source>
        <dbReference type="EMBL" id="EPQ28728.1"/>
    </source>
</evidence>
<proteinExistence type="predicted"/>
<dbReference type="InterPro" id="IPR013857">
    <property type="entry name" value="NADH-UbQ_OxRdtase-assoc_prot30"/>
</dbReference>
<dbReference type="GO" id="GO:0010257">
    <property type="term" value="P:NADH dehydrogenase complex assembly"/>
    <property type="evidence" value="ECO:0007669"/>
    <property type="project" value="TreeGrafter"/>
</dbReference>
<dbReference type="GO" id="GO:0006120">
    <property type="term" value="P:mitochondrial electron transport, NADH to ubiquinone"/>
    <property type="evidence" value="ECO:0007669"/>
    <property type="project" value="TreeGrafter"/>
</dbReference>
<dbReference type="PANTHER" id="PTHR13194">
    <property type="entry name" value="COMPLEX I INTERMEDIATE-ASSOCIATED PROTEIN 30"/>
    <property type="match status" value="1"/>
</dbReference>
<reference evidence="3 4" key="1">
    <citation type="journal article" date="2013" name="Plant Cell">
        <title>The transition from a phytopathogenic smut ancestor to an anamorphic biocontrol agent deciphered by comparative whole-genome analysis.</title>
        <authorList>
            <person name="Lefebvre F."/>
            <person name="Joly D.L."/>
            <person name="Labbe C."/>
            <person name="Teichmann B."/>
            <person name="Linning R."/>
            <person name="Belzile F."/>
            <person name="Bakkeren G."/>
            <person name="Belanger R.R."/>
        </authorList>
    </citation>
    <scope>NUCLEOTIDE SEQUENCE [LARGE SCALE GENOMIC DNA]</scope>
    <source>
        <strain evidence="3 4">PF-1</strain>
    </source>
</reference>
<feature type="compositionally biased region" description="Low complexity" evidence="1">
    <location>
        <begin position="141"/>
        <end position="160"/>
    </location>
</feature>
<feature type="domain" description="NADH:ubiquinone oxidoreductase intermediate-associated protein 30" evidence="2">
    <location>
        <begin position="207"/>
        <end position="276"/>
    </location>
</feature>
<evidence type="ECO:0000256" key="1">
    <source>
        <dbReference type="SAM" id="MobiDB-lite"/>
    </source>
</evidence>
<dbReference type="Pfam" id="PF08547">
    <property type="entry name" value="CIA30"/>
    <property type="match status" value="2"/>
</dbReference>
<gene>
    <name evidence="3" type="ORF">PFL1_03532</name>
</gene>
<sequence length="364" mass="38547">MSFAKAFGQAIQRSIEMARDETAKIMRMEISPNSANQGALLIYALTSPQHLANFATGADSDIGGLSQCRLALDDASKGRFYGTLSSQVPRGAKIERSGYAGFRNRNRPTLFGNQCWDTTVHPYLALRVRNRLAKRPIVPGSASAAAEAPSASTPASSSASARDDTGAPSTAAGGHSLRAAIHANDPSGPAASRAIHALGLGRKEPPGPKFFVNIQTDGPVTSDLFQHRLYLDETKGADWQTVIIPLDDFVLTNTGQVSNSQLSMMREKIRTVGISAVLDVPTPPSANPAPRKDSPPSALSRDVSRRSDDAEDDWAVDGGLRSDGGVDEAQRGSKRGTTFNFDLGIESVHAIGEIHEAEALASAS</sequence>
<dbReference type="EMBL" id="KE361633">
    <property type="protein sequence ID" value="EPQ28728.1"/>
    <property type="molecule type" value="Genomic_DNA"/>
</dbReference>
<dbReference type="GO" id="GO:0005739">
    <property type="term" value="C:mitochondrion"/>
    <property type="evidence" value="ECO:0007669"/>
    <property type="project" value="TreeGrafter"/>
</dbReference>
<dbReference type="GO" id="GO:0051082">
    <property type="term" value="F:unfolded protein binding"/>
    <property type="evidence" value="ECO:0007669"/>
    <property type="project" value="TreeGrafter"/>
</dbReference>
<dbReference type="InterPro" id="IPR039131">
    <property type="entry name" value="NDUFAF1"/>
</dbReference>
<feature type="region of interest" description="Disordered" evidence="1">
    <location>
        <begin position="280"/>
        <end position="338"/>
    </location>
</feature>
<dbReference type="eggNOG" id="KOG2435">
    <property type="taxonomic scope" value="Eukaryota"/>
</dbReference>
<protein>
    <recommendedName>
        <fullName evidence="2">NADH:ubiquinone oxidoreductase intermediate-associated protein 30 domain-containing protein</fullName>
    </recommendedName>
</protein>
<dbReference type="OrthoDB" id="42561at2759"/>